<gene>
    <name evidence="1" type="ordered locus">Halru_0445</name>
</gene>
<reference evidence="1" key="1">
    <citation type="submission" date="2011-09" db="EMBL/GenBank/DDBJ databases">
        <title>Complete sequence of Halovivax ruber XH-70.</title>
        <authorList>
            <consortium name="US DOE Joint Genome Institute"/>
            <person name="Lucas S."/>
            <person name="Han J."/>
            <person name="Lapidus A."/>
            <person name="Cheng J.-F."/>
            <person name="Goodwin L."/>
            <person name="Pitluck S."/>
            <person name="Peters L."/>
            <person name="Mikhailova N."/>
            <person name="Davenport K."/>
            <person name="Detter J.C."/>
            <person name="Han C."/>
            <person name="Tapia R."/>
            <person name="Land M."/>
            <person name="Hauser L."/>
            <person name="Kyrpides N."/>
            <person name="Ivanova N."/>
            <person name="Pagani I."/>
            <person name="Sproer C."/>
            <person name="Anderson I."/>
            <person name="Woyke T."/>
        </authorList>
    </citation>
    <scope>NUCLEOTIDE SEQUENCE</scope>
    <source>
        <strain evidence="1">XH-70</strain>
    </source>
</reference>
<dbReference type="AlphaFoldDB" id="L0I8E9"/>
<protein>
    <submittedName>
        <fullName evidence="1">Uncharacterized protein</fullName>
    </submittedName>
</protein>
<dbReference type="STRING" id="797302.Halru_0445"/>
<dbReference type="Proteomes" id="UP000010846">
    <property type="component" value="Chromosome"/>
</dbReference>
<accession>L0I8E9</accession>
<name>L0I8E9_HALRX</name>
<dbReference type="KEGG" id="hru:Halru_0445"/>
<evidence type="ECO:0000313" key="2">
    <source>
        <dbReference type="Proteomes" id="UP000010846"/>
    </source>
</evidence>
<dbReference type="eggNOG" id="arCOG04687">
    <property type="taxonomic scope" value="Archaea"/>
</dbReference>
<dbReference type="EMBL" id="CP003050">
    <property type="protein sequence ID" value="AGB15083.1"/>
    <property type="molecule type" value="Genomic_DNA"/>
</dbReference>
<evidence type="ECO:0000313" key="1">
    <source>
        <dbReference type="EMBL" id="AGB15083.1"/>
    </source>
</evidence>
<sequence length="199" mass="22476">MDSTILKIVRERTRSHRDLFHSRSLLEYLVGPEPDEQQLVAVAGNSAYSARGTFTRWTYSESDKIARLAFATAADRRQAHLERVGSRLPSSMTYRDGGRMHDFVRAQEETTARLATGFVGRGLIASHAYERIKAFFAESNRSDLESLFTELAADERETVETGIDLLEERDFEEGRREEVVSLAVRTVDIAASELTESIE</sequence>
<proteinExistence type="predicted"/>
<organism evidence="1 2">
    <name type="scientific">Halovivax ruber (strain DSM 18193 / JCM 13892 / XH-70)</name>
    <dbReference type="NCBI Taxonomy" id="797302"/>
    <lineage>
        <taxon>Archaea</taxon>
        <taxon>Methanobacteriati</taxon>
        <taxon>Methanobacteriota</taxon>
        <taxon>Stenosarchaea group</taxon>
        <taxon>Halobacteria</taxon>
        <taxon>Halobacteriales</taxon>
        <taxon>Natrialbaceae</taxon>
        <taxon>Halovivax</taxon>
    </lineage>
</organism>
<keyword evidence="2" id="KW-1185">Reference proteome</keyword>
<dbReference type="HOGENOM" id="CLU_1136039_0_0_2"/>